<organism evidence="4 5">
    <name type="scientific">Paenibacillus rhizosphaerae</name>
    <dbReference type="NCBI Taxonomy" id="297318"/>
    <lineage>
        <taxon>Bacteria</taxon>
        <taxon>Bacillati</taxon>
        <taxon>Bacillota</taxon>
        <taxon>Bacilli</taxon>
        <taxon>Bacillales</taxon>
        <taxon>Paenibacillaceae</taxon>
        <taxon>Paenibacillus</taxon>
    </lineage>
</organism>
<feature type="DNA-binding region" description="H-T-H motif" evidence="2">
    <location>
        <begin position="29"/>
        <end position="48"/>
    </location>
</feature>
<dbReference type="STRING" id="297318.BK138_28675"/>
<dbReference type="Gene3D" id="1.10.357.10">
    <property type="entry name" value="Tetracycline Repressor, domain 2"/>
    <property type="match status" value="1"/>
</dbReference>
<comment type="caution">
    <text evidence="4">The sequence shown here is derived from an EMBL/GenBank/DDBJ whole genome shotgun (WGS) entry which is preliminary data.</text>
</comment>
<dbReference type="InterPro" id="IPR001647">
    <property type="entry name" value="HTH_TetR"/>
</dbReference>
<evidence type="ECO:0000313" key="5">
    <source>
        <dbReference type="Proteomes" id="UP000187172"/>
    </source>
</evidence>
<keyword evidence="5" id="KW-1185">Reference proteome</keyword>
<sequence length="307" mass="35347">MSEKLADKKKQILKTALQLFSTKGISATSMQEIAEYCGMSKGSLYLHFKSKEDLESSIYLYCEGLIRDSVMQVEQEHLLTPKEQLRKQLEVVLNLLVELREFLVVQIQDHHASGKKPPSQKHLREKQIIGIQWFKNKLEQIYGDDVYPYTLDLTMFVVGLLDGYIRTLFIPGLPLNIRRVADHIVFLLDEVAGGMVRSQRDPLISPGIWTEWTEKLKDRSGGSLRHPLIITKQMRDLLKDKLPEGPERDLAQESIDIIDKEFRDIEPRKAILAGMIANLESVPELVSLSRELKEICRLYVFSRTDRT</sequence>
<dbReference type="EMBL" id="MRTP01000012">
    <property type="protein sequence ID" value="OMF50257.1"/>
    <property type="molecule type" value="Genomic_DNA"/>
</dbReference>
<dbReference type="PANTHER" id="PTHR43479:SF22">
    <property type="entry name" value="TRANSCRIPTIONAL REGULATOR, TETR FAMILY"/>
    <property type="match status" value="1"/>
</dbReference>
<protein>
    <recommendedName>
        <fullName evidence="3">HTH tetR-type domain-containing protein</fullName>
    </recommendedName>
</protein>
<feature type="domain" description="HTH tetR-type" evidence="3">
    <location>
        <begin position="6"/>
        <end position="66"/>
    </location>
</feature>
<proteinExistence type="predicted"/>
<dbReference type="InterPro" id="IPR009057">
    <property type="entry name" value="Homeodomain-like_sf"/>
</dbReference>
<dbReference type="Pfam" id="PF00440">
    <property type="entry name" value="TetR_N"/>
    <property type="match status" value="1"/>
</dbReference>
<dbReference type="AlphaFoldDB" id="A0A1R1EEM8"/>
<dbReference type="GO" id="GO:0003677">
    <property type="term" value="F:DNA binding"/>
    <property type="evidence" value="ECO:0007669"/>
    <property type="project" value="UniProtKB-UniRule"/>
</dbReference>
<keyword evidence="1 2" id="KW-0238">DNA-binding</keyword>
<evidence type="ECO:0000256" key="1">
    <source>
        <dbReference type="ARBA" id="ARBA00023125"/>
    </source>
</evidence>
<evidence type="ECO:0000256" key="2">
    <source>
        <dbReference type="PROSITE-ProRule" id="PRU00335"/>
    </source>
</evidence>
<dbReference type="RefSeq" id="WP_076174747.1">
    <property type="nucleotide sequence ID" value="NZ_MRTP01000012.1"/>
</dbReference>
<dbReference type="InterPro" id="IPR050624">
    <property type="entry name" value="HTH-type_Tx_Regulator"/>
</dbReference>
<accession>A0A1R1EEM8</accession>
<dbReference type="SUPFAM" id="SSF46689">
    <property type="entry name" value="Homeodomain-like"/>
    <property type="match status" value="1"/>
</dbReference>
<dbReference type="PROSITE" id="PS50977">
    <property type="entry name" value="HTH_TETR_2"/>
    <property type="match status" value="1"/>
</dbReference>
<dbReference type="Proteomes" id="UP000187172">
    <property type="component" value="Unassembled WGS sequence"/>
</dbReference>
<evidence type="ECO:0000259" key="3">
    <source>
        <dbReference type="PROSITE" id="PS50977"/>
    </source>
</evidence>
<name>A0A1R1EEM8_9BACL</name>
<gene>
    <name evidence="4" type="ORF">BK138_28675</name>
</gene>
<evidence type="ECO:0000313" key="4">
    <source>
        <dbReference type="EMBL" id="OMF50257.1"/>
    </source>
</evidence>
<dbReference type="PRINTS" id="PR00455">
    <property type="entry name" value="HTHTETR"/>
</dbReference>
<dbReference type="PANTHER" id="PTHR43479">
    <property type="entry name" value="ACREF/ENVCD OPERON REPRESSOR-RELATED"/>
    <property type="match status" value="1"/>
</dbReference>
<reference evidence="4 5" key="1">
    <citation type="submission" date="2016-11" db="EMBL/GenBank/DDBJ databases">
        <title>Paenibacillus species isolates.</title>
        <authorList>
            <person name="Beno S.M."/>
        </authorList>
    </citation>
    <scope>NUCLEOTIDE SEQUENCE [LARGE SCALE GENOMIC DNA]</scope>
    <source>
        <strain evidence="4 5">FSL R5-0378</strain>
    </source>
</reference>